<accession>I0YP09</accession>
<dbReference type="InterPro" id="IPR036852">
    <property type="entry name" value="Peptidase_S8/S53_dom_sf"/>
</dbReference>
<dbReference type="InterPro" id="IPR023828">
    <property type="entry name" value="Peptidase_S8_Ser-AS"/>
</dbReference>
<dbReference type="GO" id="GO:0006508">
    <property type="term" value="P:proteolysis"/>
    <property type="evidence" value="ECO:0007669"/>
    <property type="project" value="UniProtKB-KW"/>
</dbReference>
<dbReference type="PANTHER" id="PTHR43806:SF11">
    <property type="entry name" value="CEREVISIN-RELATED"/>
    <property type="match status" value="1"/>
</dbReference>
<dbReference type="OrthoDB" id="640735at2759"/>
<dbReference type="RefSeq" id="XP_005644672.1">
    <property type="nucleotide sequence ID" value="XM_005644615.1"/>
</dbReference>
<dbReference type="Pfam" id="PF00082">
    <property type="entry name" value="Peptidase_S8"/>
    <property type="match status" value="1"/>
</dbReference>
<keyword evidence="6" id="KW-0245">EGF-like domain</keyword>
<keyword evidence="4 7" id="KW-0720">Serine protease</keyword>
<evidence type="ECO:0000256" key="10">
    <source>
        <dbReference type="SAM" id="Phobius"/>
    </source>
</evidence>
<keyword evidence="11" id="KW-0732">Signal</keyword>
<feature type="region of interest" description="Disordered" evidence="9">
    <location>
        <begin position="27"/>
        <end position="52"/>
    </location>
</feature>
<dbReference type="KEGG" id="csl:COCSUDRAFT_44096"/>
<dbReference type="PANTHER" id="PTHR43806">
    <property type="entry name" value="PEPTIDASE S8"/>
    <property type="match status" value="1"/>
</dbReference>
<dbReference type="AlphaFoldDB" id="I0YP09"/>
<proteinExistence type="inferred from homology"/>
<dbReference type="EMBL" id="AGSI01000016">
    <property type="protein sequence ID" value="EIE20128.1"/>
    <property type="molecule type" value="Genomic_DNA"/>
</dbReference>
<dbReference type="GeneID" id="17038104"/>
<keyword evidence="2 7" id="KW-0645">Protease</keyword>
<dbReference type="Proteomes" id="UP000007264">
    <property type="component" value="Unassembled WGS sequence"/>
</dbReference>
<dbReference type="InterPro" id="IPR000742">
    <property type="entry name" value="EGF"/>
</dbReference>
<dbReference type="PROSITE" id="PS50026">
    <property type="entry name" value="EGF_3"/>
    <property type="match status" value="1"/>
</dbReference>
<keyword evidence="3 7" id="KW-0378">Hydrolase</keyword>
<evidence type="ECO:0000259" key="12">
    <source>
        <dbReference type="PROSITE" id="PS50026"/>
    </source>
</evidence>
<comment type="similarity">
    <text evidence="1 7 8">Belongs to the peptidase S8 family.</text>
</comment>
<feature type="chain" id="PRO_5003637149" description="EGF-like domain-containing protein" evidence="11">
    <location>
        <begin position="27"/>
        <end position="1280"/>
    </location>
</feature>
<sequence length="1280" mass="130320">MMKAEQGRVLSLCILILCWNGNTSSAAPSTAPPLGTESVLPESSSKGLLEGEGSAQISAGKGSAVLIRATNPRPPLEATVETISTYSDGSLSVNPQTDVTNITASTARYAVVLKPGFNKSELAPLCEFAAKNFGVVCQHTLTRTSSGFVTEAREDQMVAFLAAAGDLVSYAREDEHLQLSAGTFQSPEDLSAQALGTTISQGLWSLDRIDARSLRRDYRYNFDGDGSGVHIYVIDTGINAVHEEFLSADGAASRIMTGFSIDGATPQSDCNGHGTHISATAAGRYFGVAKNAFIHPLRVIGCDGSGSMLDVITALEWVHAHAQPPATVLMSLGGPAAQVFDDACQSLVDAGISVVVAAGNEGTGDSPLTNPRMLARNDVNVLCGLTSVETDINSEHDHTADACTFSPARQPSVIAVGATGADDTMASFSNGGSCVDLLAPGVGILSAGLGSSTATAFKSGTSMAAPHVVGAAAIYLEQNPSAPPWQVQAALQSKASWNRILETSLSADTPNALLNSLLPPPLKVSWVGNGSSFLVLTDDNQQLGYQLAVELTQRPQGTVTIYPTPTDSSGRLVLSGTFAANSLKFTVANWDQAQGLLAAAARDNAPGDSSLAIDFYVVAPSDPDIDGNTHVFHVVDERTLPGEHADFPLLITGVPFTGAGSTVGFSQDYHPAACSGAAETPLQTAPDVVYAFKPAINCAVSVSLCGSAFDTRLALYSRADDWTDLTEVACNDDYCQDRSYLEAVMSAGSIYYLVISGFQAAAGQYQLDVRSLDGSSVAGLQLRGTYAEAPSVPAAAAVTNASQTGVGAPADPKLQIQPWDGVACPCGAAMLERSLTCTDGYQLLPLSSCADVSAATARGAAEGVQLSGPVADGLCQLAKPAVSQVCSAESACQLRSGVDCSSNGLCSASAGKCICNQGWQGKYCQTPTDCAGSLDAAGNCCAAELSAAGECCAAVDADMACCVSAELDASGTCLGAASSIDLQGAPCQGMIDAAGFCYYGVVDAFGVCNGWDASGQIALSLIGAPASAASAAAVAGYLGIDPSRLHPTSQASAAVAAKSVESSQGSSQRRRRLSAAGSTTAHFVIDAFTPSSRAITSSTLTMGQVEYLLGVAAVASGGSAKVAVLGVTPVSLCGNGVCETGERPVANTSSSIGSAGCPADCPLPFVPCPKPPGSLSPCGGAPRGVCASASGACACGRGYAGADCGGCSAGFYRQGTRCLAKPNSGAESAAAAWLGAHFATVLIMAGAAAIFVAALGSALWWCRHKQLQQTGNLKQQLIKG</sequence>
<evidence type="ECO:0000256" key="5">
    <source>
        <dbReference type="PIRSR" id="PIRSR615500-1"/>
    </source>
</evidence>
<dbReference type="SUPFAM" id="SSF52743">
    <property type="entry name" value="Subtilisin-like"/>
    <property type="match status" value="1"/>
</dbReference>
<evidence type="ECO:0000256" key="9">
    <source>
        <dbReference type="SAM" id="MobiDB-lite"/>
    </source>
</evidence>
<dbReference type="Gene3D" id="2.10.25.10">
    <property type="entry name" value="Laminin"/>
    <property type="match status" value="1"/>
</dbReference>
<evidence type="ECO:0000313" key="13">
    <source>
        <dbReference type="EMBL" id="EIE20128.1"/>
    </source>
</evidence>
<evidence type="ECO:0000256" key="1">
    <source>
        <dbReference type="ARBA" id="ARBA00011073"/>
    </source>
</evidence>
<dbReference type="CDD" id="cd00055">
    <property type="entry name" value="EGF_Lam"/>
    <property type="match status" value="1"/>
</dbReference>
<dbReference type="GO" id="GO:0004252">
    <property type="term" value="F:serine-type endopeptidase activity"/>
    <property type="evidence" value="ECO:0007669"/>
    <property type="project" value="UniProtKB-UniRule"/>
</dbReference>
<dbReference type="InterPro" id="IPR023827">
    <property type="entry name" value="Peptidase_S8_Asp-AS"/>
</dbReference>
<dbReference type="PROSITE" id="PS00138">
    <property type="entry name" value="SUBTILASE_SER"/>
    <property type="match status" value="1"/>
</dbReference>
<protein>
    <recommendedName>
        <fullName evidence="12">EGF-like domain-containing protein</fullName>
    </recommendedName>
</protein>
<dbReference type="InterPro" id="IPR015500">
    <property type="entry name" value="Peptidase_S8_subtilisin-rel"/>
</dbReference>
<keyword evidence="6" id="KW-1015">Disulfide bond</keyword>
<dbReference type="PROSITE" id="PS00136">
    <property type="entry name" value="SUBTILASE_ASP"/>
    <property type="match status" value="1"/>
</dbReference>
<evidence type="ECO:0000313" key="14">
    <source>
        <dbReference type="Proteomes" id="UP000007264"/>
    </source>
</evidence>
<feature type="transmembrane region" description="Helical" evidence="10">
    <location>
        <begin position="1231"/>
        <end position="1261"/>
    </location>
</feature>
<keyword evidence="10" id="KW-1133">Transmembrane helix</keyword>
<dbReference type="CDD" id="cd04077">
    <property type="entry name" value="Peptidases_S8_PCSK9_ProteinaseK_like"/>
    <property type="match status" value="1"/>
</dbReference>
<feature type="active site" description="Charge relay system" evidence="5 7">
    <location>
        <position position="462"/>
    </location>
</feature>
<feature type="signal peptide" evidence="11">
    <location>
        <begin position="1"/>
        <end position="26"/>
    </location>
</feature>
<dbReference type="SMART" id="SM00181">
    <property type="entry name" value="EGF"/>
    <property type="match status" value="2"/>
</dbReference>
<organism evidence="13 14">
    <name type="scientific">Coccomyxa subellipsoidea (strain C-169)</name>
    <name type="common">Green microalga</name>
    <dbReference type="NCBI Taxonomy" id="574566"/>
    <lineage>
        <taxon>Eukaryota</taxon>
        <taxon>Viridiplantae</taxon>
        <taxon>Chlorophyta</taxon>
        <taxon>core chlorophytes</taxon>
        <taxon>Trebouxiophyceae</taxon>
        <taxon>Trebouxiophyceae incertae sedis</taxon>
        <taxon>Coccomyxaceae</taxon>
        <taxon>Coccomyxa</taxon>
        <taxon>Coccomyxa subellipsoidea</taxon>
    </lineage>
</organism>
<dbReference type="eggNOG" id="KOG1153">
    <property type="taxonomic scope" value="Eukaryota"/>
</dbReference>
<feature type="active site" description="Charge relay system" evidence="5 7">
    <location>
        <position position="273"/>
    </location>
</feature>
<dbReference type="InterPro" id="IPR000209">
    <property type="entry name" value="Peptidase_S8/S53_dom"/>
</dbReference>
<dbReference type="PROSITE" id="PS51892">
    <property type="entry name" value="SUBTILASE"/>
    <property type="match status" value="1"/>
</dbReference>
<evidence type="ECO:0000256" key="8">
    <source>
        <dbReference type="RuleBase" id="RU003355"/>
    </source>
</evidence>
<dbReference type="InterPro" id="IPR034193">
    <property type="entry name" value="PCSK9_ProteinaseK-like"/>
</dbReference>
<evidence type="ECO:0000256" key="4">
    <source>
        <dbReference type="ARBA" id="ARBA00022825"/>
    </source>
</evidence>
<dbReference type="PRINTS" id="PR00723">
    <property type="entry name" value="SUBTILISIN"/>
</dbReference>
<dbReference type="InterPro" id="IPR002049">
    <property type="entry name" value="LE_dom"/>
</dbReference>
<comment type="caution">
    <text evidence="6">Lacks conserved residue(s) required for the propagation of feature annotation.</text>
</comment>
<feature type="domain" description="EGF-like" evidence="12">
    <location>
        <begin position="888"/>
        <end position="925"/>
    </location>
</feature>
<name>I0YP09_COCSC</name>
<gene>
    <name evidence="13" type="ORF">COCSUDRAFT_44096</name>
</gene>
<evidence type="ECO:0000256" key="6">
    <source>
        <dbReference type="PROSITE-ProRule" id="PRU00076"/>
    </source>
</evidence>
<keyword evidence="14" id="KW-1185">Reference proteome</keyword>
<evidence type="ECO:0000256" key="7">
    <source>
        <dbReference type="PROSITE-ProRule" id="PRU01240"/>
    </source>
</evidence>
<feature type="disulfide bond" evidence="6">
    <location>
        <begin position="915"/>
        <end position="924"/>
    </location>
</feature>
<dbReference type="Gene3D" id="3.40.50.200">
    <property type="entry name" value="Peptidase S8/S53 domain"/>
    <property type="match status" value="1"/>
</dbReference>
<feature type="active site" description="Charge relay system" evidence="5 7">
    <location>
        <position position="235"/>
    </location>
</feature>
<keyword evidence="10" id="KW-0812">Transmembrane</keyword>
<reference evidence="13 14" key="1">
    <citation type="journal article" date="2012" name="Genome Biol.">
        <title>The genome of the polar eukaryotic microalga coccomyxa subellipsoidea reveals traits of cold adaptation.</title>
        <authorList>
            <person name="Blanc G."/>
            <person name="Agarkova I."/>
            <person name="Grimwood J."/>
            <person name="Kuo A."/>
            <person name="Brueggeman A."/>
            <person name="Dunigan D."/>
            <person name="Gurnon J."/>
            <person name="Ladunga I."/>
            <person name="Lindquist E."/>
            <person name="Lucas S."/>
            <person name="Pangilinan J."/>
            <person name="Proschold T."/>
            <person name="Salamov A."/>
            <person name="Schmutz J."/>
            <person name="Weeks D."/>
            <person name="Yamada T."/>
            <person name="Claverie J.M."/>
            <person name="Grigoriev I."/>
            <person name="Van Etten J."/>
            <person name="Lomsadze A."/>
            <person name="Borodovsky M."/>
        </authorList>
    </citation>
    <scope>NUCLEOTIDE SEQUENCE [LARGE SCALE GENOMIC DNA]</scope>
    <source>
        <strain evidence="13 14">C-169</strain>
    </source>
</reference>
<dbReference type="InterPro" id="IPR050131">
    <property type="entry name" value="Peptidase_S8_subtilisin-like"/>
</dbReference>
<dbReference type="PROSITE" id="PS01186">
    <property type="entry name" value="EGF_2"/>
    <property type="match status" value="1"/>
</dbReference>
<dbReference type="PROSITE" id="PS00022">
    <property type="entry name" value="EGF_1"/>
    <property type="match status" value="2"/>
</dbReference>
<dbReference type="Pfam" id="PF23106">
    <property type="entry name" value="EGF_Teneurin"/>
    <property type="match status" value="1"/>
</dbReference>
<evidence type="ECO:0000256" key="2">
    <source>
        <dbReference type="ARBA" id="ARBA00022670"/>
    </source>
</evidence>
<keyword evidence="10" id="KW-0472">Membrane</keyword>
<feature type="compositionally biased region" description="Low complexity" evidence="9">
    <location>
        <begin position="40"/>
        <end position="52"/>
    </location>
</feature>
<comment type="caution">
    <text evidence="13">The sequence shown here is derived from an EMBL/GenBank/DDBJ whole genome shotgun (WGS) entry which is preliminary data.</text>
</comment>
<dbReference type="GO" id="GO:0005615">
    <property type="term" value="C:extracellular space"/>
    <property type="evidence" value="ECO:0007669"/>
    <property type="project" value="TreeGrafter"/>
</dbReference>
<evidence type="ECO:0000256" key="11">
    <source>
        <dbReference type="SAM" id="SignalP"/>
    </source>
</evidence>
<evidence type="ECO:0000256" key="3">
    <source>
        <dbReference type="ARBA" id="ARBA00022801"/>
    </source>
</evidence>